<protein>
    <submittedName>
        <fullName evidence="4">Monooxygenase FAD-binding protein</fullName>
    </submittedName>
</protein>
<sequence length="383" mass="41156">MWRTNSLRVAVVGAGIGGLAAAAGLQRAGAEVIVLEQAARFLPRGSGLSLFDNGFTALRSLGLEERVRAVTADGPPEIPVGTRTVDGTRVSTFRPETAAGLRVIDRTELHQALLGALVPDTVRPGIRVEGVNRDTVDLGPSGLLSYAHVIVGADGIRSRVRGSYAGDPGAAYCGYGAWRGITAAPVALEDAGETFGRGERFGYVPLRDGRVYWFAVRPSTADDEPEPGELLERFGQWHDPIPELITATETKRIGYQPIERLARPLRTFSRGQAALVGDAAHAMPPTLGQGANLALEDAAVLVSVLRPLATDPDPRAVPAALTSYDKQRRRRTQRIARQAHLLGAAGQWPNPLVAFGRDLAFRFAPDGLMDWGMRRVQQWTPPT</sequence>
<dbReference type="HOGENOM" id="CLU_009665_19_5_11"/>
<gene>
    <name evidence="4" type="ordered locus">Tpau_0392</name>
</gene>
<dbReference type="KEGG" id="tpr:Tpau_0392"/>
<feature type="domain" description="FAD-binding" evidence="3">
    <location>
        <begin position="8"/>
        <end position="338"/>
    </location>
</feature>
<dbReference type="RefSeq" id="WP_013125075.1">
    <property type="nucleotide sequence ID" value="NC_014158.1"/>
</dbReference>
<keyword evidence="2 4" id="KW-0503">Monooxygenase</keyword>
<name>D5URI0_TSUPD</name>
<evidence type="ECO:0000313" key="4">
    <source>
        <dbReference type="EMBL" id="ADG77033.1"/>
    </source>
</evidence>
<dbReference type="STRING" id="521096.Tpau_0392"/>
<keyword evidence="5" id="KW-1185">Reference proteome</keyword>
<dbReference type="eggNOG" id="COG0654">
    <property type="taxonomic scope" value="Bacteria"/>
</dbReference>
<evidence type="ECO:0000259" key="3">
    <source>
        <dbReference type="Pfam" id="PF01494"/>
    </source>
</evidence>
<dbReference type="GO" id="GO:0004497">
    <property type="term" value="F:monooxygenase activity"/>
    <property type="evidence" value="ECO:0007669"/>
    <property type="project" value="UniProtKB-KW"/>
</dbReference>
<accession>D5URI0</accession>
<reference evidence="4 5" key="2">
    <citation type="journal article" date="2011" name="Stand. Genomic Sci.">
        <title>Complete genome sequence of Tsukamurella paurometabola type strain (no. 33).</title>
        <authorList>
            <person name="Munk A.C."/>
            <person name="Lapidus A."/>
            <person name="Lucas S."/>
            <person name="Nolan M."/>
            <person name="Tice H."/>
            <person name="Cheng J.F."/>
            <person name="Del Rio T.G."/>
            <person name="Goodwin L."/>
            <person name="Pitluck S."/>
            <person name="Liolios K."/>
            <person name="Huntemann M."/>
            <person name="Ivanova N."/>
            <person name="Mavromatis K."/>
            <person name="Mikhailova N."/>
            <person name="Pati A."/>
            <person name="Chen A."/>
            <person name="Palaniappan K."/>
            <person name="Tapia R."/>
            <person name="Han C."/>
            <person name="Land M."/>
            <person name="Hauser L."/>
            <person name="Chang Y.J."/>
            <person name="Jeffries C.D."/>
            <person name="Brettin T."/>
            <person name="Yasawong M."/>
            <person name="Brambilla E.M."/>
            <person name="Rohde M."/>
            <person name="Sikorski J."/>
            <person name="Goker M."/>
            <person name="Detter J.C."/>
            <person name="Woyke T."/>
            <person name="Bristow J."/>
            <person name="Eisen J.A."/>
            <person name="Markowitz V."/>
            <person name="Hugenholtz P."/>
            <person name="Kyrpides N.C."/>
            <person name="Klenk H.P."/>
        </authorList>
    </citation>
    <scope>NUCLEOTIDE SEQUENCE [LARGE SCALE GENOMIC DNA]</scope>
    <source>
        <strain evidence="5">ATCC 8368 / DSM 20162 / CCUG 35730 / CIP 100753 / JCM 10117 / KCTC 9821 / NBRC 16120 / NCIMB 702349 / NCTC 13040</strain>
    </source>
</reference>
<dbReference type="Pfam" id="PF01494">
    <property type="entry name" value="FAD_binding_3"/>
    <property type="match status" value="1"/>
</dbReference>
<dbReference type="GO" id="GO:0071949">
    <property type="term" value="F:FAD binding"/>
    <property type="evidence" value="ECO:0007669"/>
    <property type="project" value="InterPro"/>
</dbReference>
<dbReference type="PANTHER" id="PTHR13789">
    <property type="entry name" value="MONOOXYGENASE"/>
    <property type="match status" value="1"/>
</dbReference>
<dbReference type="InterPro" id="IPR036188">
    <property type="entry name" value="FAD/NAD-bd_sf"/>
</dbReference>
<evidence type="ECO:0000313" key="5">
    <source>
        <dbReference type="Proteomes" id="UP000001213"/>
    </source>
</evidence>
<evidence type="ECO:0000256" key="1">
    <source>
        <dbReference type="ARBA" id="ARBA00023002"/>
    </source>
</evidence>
<keyword evidence="1" id="KW-0560">Oxidoreductase</keyword>
<organism evidence="4 5">
    <name type="scientific">Tsukamurella paurometabola (strain ATCC 8368 / DSM 20162 / CCUG 35730 / CIP 100753 / JCM 10117 / KCTC 9821 / NBRC 16120 / NCIMB 702349 / NCTC 13040)</name>
    <name type="common">Corynebacterium paurometabolum</name>
    <dbReference type="NCBI Taxonomy" id="521096"/>
    <lineage>
        <taxon>Bacteria</taxon>
        <taxon>Bacillati</taxon>
        <taxon>Actinomycetota</taxon>
        <taxon>Actinomycetes</taxon>
        <taxon>Mycobacteriales</taxon>
        <taxon>Tsukamurellaceae</taxon>
        <taxon>Tsukamurella</taxon>
    </lineage>
</organism>
<reference evidence="5" key="1">
    <citation type="submission" date="2010-03" db="EMBL/GenBank/DDBJ databases">
        <title>The complete chromosome of Tsukamurella paurometabola DSM 20162.</title>
        <authorList>
            <consortium name="US DOE Joint Genome Institute (JGI-PGF)"/>
            <person name="Lucas S."/>
            <person name="Copeland A."/>
            <person name="Lapidus A."/>
            <person name="Glavina del Rio T."/>
            <person name="Dalin E."/>
            <person name="Tice H."/>
            <person name="Bruce D."/>
            <person name="Goodwin L."/>
            <person name="Pitluck S."/>
            <person name="Kyrpides N."/>
            <person name="Mavromatis K."/>
            <person name="Ivanova N."/>
            <person name="Mikhailova N."/>
            <person name="Munk A.C."/>
            <person name="Brettin T."/>
            <person name="Detter J.C."/>
            <person name="Tapia R."/>
            <person name="Han C."/>
            <person name="Larimer F."/>
            <person name="Land M."/>
            <person name="Hauser L."/>
            <person name="Markowitz V."/>
            <person name="Cheng J.-F."/>
            <person name="Hugenholtz P."/>
            <person name="Woyke T."/>
            <person name="Wu D."/>
            <person name="Jando M."/>
            <person name="Brambilla E."/>
            <person name="Klenk H.-P."/>
            <person name="Eisen J.A."/>
        </authorList>
    </citation>
    <scope>NUCLEOTIDE SEQUENCE [LARGE SCALE GENOMIC DNA]</scope>
    <source>
        <strain evidence="5">ATCC 8368 / DSM 20162 / CCUG 35730 / CIP 100753 / JCM 10117 / KCTC 9821 / NBRC 16120 / NCIMB 702349 / NCTC 13040</strain>
    </source>
</reference>
<proteinExistence type="predicted"/>
<dbReference type="Gene3D" id="3.50.50.60">
    <property type="entry name" value="FAD/NAD(P)-binding domain"/>
    <property type="match status" value="1"/>
</dbReference>
<dbReference type="PANTHER" id="PTHR13789:SF309">
    <property type="entry name" value="PUTATIVE (AFU_ORTHOLOGUE AFUA_6G14510)-RELATED"/>
    <property type="match status" value="1"/>
</dbReference>
<dbReference type="PRINTS" id="PR00420">
    <property type="entry name" value="RNGMNOXGNASE"/>
</dbReference>
<dbReference type="AlphaFoldDB" id="D5URI0"/>
<evidence type="ECO:0000256" key="2">
    <source>
        <dbReference type="ARBA" id="ARBA00023033"/>
    </source>
</evidence>
<dbReference type="InterPro" id="IPR050493">
    <property type="entry name" value="FAD-dep_Monooxygenase_BioMet"/>
</dbReference>
<dbReference type="SUPFAM" id="SSF51905">
    <property type="entry name" value="FAD/NAD(P)-binding domain"/>
    <property type="match status" value="1"/>
</dbReference>
<dbReference type="EMBL" id="CP001966">
    <property type="protein sequence ID" value="ADG77033.1"/>
    <property type="molecule type" value="Genomic_DNA"/>
</dbReference>
<dbReference type="InterPro" id="IPR002938">
    <property type="entry name" value="FAD-bd"/>
</dbReference>
<dbReference type="Proteomes" id="UP000001213">
    <property type="component" value="Chromosome"/>
</dbReference>